<sequence length="342" mass="36671">MTSEESFTHVSPPSSVEHGSTQRPRSPSSRAPNTQGVTYVRVGRGIVPVSRFDNGASRGRNTAGDLATTSVHSIEGETSPGGTPKQNWFKQVFSRPRHLSFQGSLSRRNTSSTDSSGAPPTPCEVESPVSISSTRLDTNEAGRKLTKSQSRNRLPPTPVSPVQSTNRHNPASTAPPRMAQSMYVQSSGTHDEDGRLLLDLFGVNESPPASPPTTEQAPPQRLPTPEPEPEPEPCVMPLSVRRLPPVPVLNVVPPHDSQDSFAYVFGPNQRAPYLGHRGPAAPPPYIARQSAILDGLKVPTPGAPIPPEPKKEIVLPPVAPLAIRRKGRAQGETGRRAQGFPN</sequence>
<feature type="compositionally biased region" description="Polar residues" evidence="1">
    <location>
        <begin position="101"/>
        <end position="118"/>
    </location>
</feature>
<dbReference type="EMBL" id="CAJMWT010001594">
    <property type="protein sequence ID" value="CAE6411111.1"/>
    <property type="molecule type" value="Genomic_DNA"/>
</dbReference>
<feature type="compositionally biased region" description="Polar residues" evidence="1">
    <location>
        <begin position="1"/>
        <end position="37"/>
    </location>
</feature>
<gene>
    <name evidence="2" type="ORF">RDB_LOCUS43885</name>
</gene>
<organism evidence="2 3">
    <name type="scientific">Rhizoctonia solani</name>
    <dbReference type="NCBI Taxonomy" id="456999"/>
    <lineage>
        <taxon>Eukaryota</taxon>
        <taxon>Fungi</taxon>
        <taxon>Dikarya</taxon>
        <taxon>Basidiomycota</taxon>
        <taxon>Agaricomycotina</taxon>
        <taxon>Agaricomycetes</taxon>
        <taxon>Cantharellales</taxon>
        <taxon>Ceratobasidiaceae</taxon>
        <taxon>Rhizoctonia</taxon>
    </lineage>
</organism>
<evidence type="ECO:0000313" key="2">
    <source>
        <dbReference type="EMBL" id="CAE6411111.1"/>
    </source>
</evidence>
<protein>
    <submittedName>
        <fullName evidence="2">Uncharacterized protein</fullName>
    </submittedName>
</protein>
<feature type="region of interest" description="Disordered" evidence="1">
    <location>
        <begin position="1"/>
        <end position="238"/>
    </location>
</feature>
<accession>A0A8H2X286</accession>
<reference evidence="2" key="1">
    <citation type="submission" date="2021-01" db="EMBL/GenBank/DDBJ databases">
        <authorList>
            <person name="Kaushik A."/>
        </authorList>
    </citation>
    <scope>NUCLEOTIDE SEQUENCE</scope>
    <source>
        <strain evidence="2">AG2-2IIIB</strain>
    </source>
</reference>
<evidence type="ECO:0000256" key="1">
    <source>
        <dbReference type="SAM" id="MobiDB-lite"/>
    </source>
</evidence>
<dbReference type="Proteomes" id="UP000663843">
    <property type="component" value="Unassembled WGS sequence"/>
</dbReference>
<evidence type="ECO:0000313" key="3">
    <source>
        <dbReference type="Proteomes" id="UP000663843"/>
    </source>
</evidence>
<feature type="compositionally biased region" description="Polar residues" evidence="1">
    <location>
        <begin position="80"/>
        <end position="89"/>
    </location>
</feature>
<comment type="caution">
    <text evidence="2">The sequence shown here is derived from an EMBL/GenBank/DDBJ whole genome shotgun (WGS) entry which is preliminary data.</text>
</comment>
<dbReference type="AlphaFoldDB" id="A0A8H2X286"/>
<name>A0A8H2X286_9AGAM</name>
<proteinExistence type="predicted"/>
<feature type="compositionally biased region" description="Polar residues" evidence="1">
    <location>
        <begin position="160"/>
        <end position="172"/>
    </location>
</feature>